<protein>
    <submittedName>
        <fullName evidence="1">Putative secreted protein (Por secretion system target)</fullName>
    </submittedName>
</protein>
<evidence type="ECO:0000313" key="1">
    <source>
        <dbReference type="EMBL" id="REE05777.1"/>
    </source>
</evidence>
<name>A0A3D9LGN1_MARFU</name>
<reference evidence="1 2" key="1">
    <citation type="submission" date="2018-07" db="EMBL/GenBank/DDBJ databases">
        <title>Genomic Encyclopedia of Type Strains, Phase IV (KMG-IV): sequencing the most valuable type-strain genomes for metagenomic binning, comparative biology and taxonomic classification.</title>
        <authorList>
            <person name="Goeker M."/>
        </authorList>
    </citation>
    <scope>NUCLEOTIDE SEQUENCE [LARGE SCALE GENOMIC DNA]</scope>
    <source>
        <strain evidence="1 2">DSM 4134</strain>
    </source>
</reference>
<accession>A0A3D9LGN1</accession>
<keyword evidence="2" id="KW-1185">Reference proteome</keyword>
<dbReference type="NCBIfam" id="TIGR04183">
    <property type="entry name" value="Por_Secre_tail"/>
    <property type="match status" value="1"/>
</dbReference>
<sequence length="102" mass="11290">MIVAVLLTVTSAAFASGDGKKSKRAAVIPGSNSTFKLLYAPKEQNVVKIKIKDEHGKLVKIEKIKNDGGFLRRYHMDLMEPGTYSFEITDNNGSYTQEVVLK</sequence>
<dbReference type="InterPro" id="IPR026444">
    <property type="entry name" value="Secre_tail"/>
</dbReference>
<gene>
    <name evidence="1" type="ORF">C7460_101296</name>
</gene>
<evidence type="ECO:0000313" key="2">
    <source>
        <dbReference type="Proteomes" id="UP000256779"/>
    </source>
</evidence>
<dbReference type="AlphaFoldDB" id="A0A3D9LGN1"/>
<comment type="caution">
    <text evidence="1">The sequence shown here is derived from an EMBL/GenBank/DDBJ whole genome shotgun (WGS) entry which is preliminary data.</text>
</comment>
<dbReference type="EMBL" id="QREG01000001">
    <property type="protein sequence ID" value="REE05777.1"/>
    <property type="molecule type" value="Genomic_DNA"/>
</dbReference>
<organism evidence="1 2">
    <name type="scientific">Marinoscillum furvescens DSM 4134</name>
    <dbReference type="NCBI Taxonomy" id="1122208"/>
    <lineage>
        <taxon>Bacteria</taxon>
        <taxon>Pseudomonadati</taxon>
        <taxon>Bacteroidota</taxon>
        <taxon>Cytophagia</taxon>
        <taxon>Cytophagales</taxon>
        <taxon>Reichenbachiellaceae</taxon>
        <taxon>Marinoscillum</taxon>
    </lineage>
</organism>
<dbReference type="Proteomes" id="UP000256779">
    <property type="component" value="Unassembled WGS sequence"/>
</dbReference>
<proteinExistence type="predicted"/>